<dbReference type="EMBL" id="VSSQ01005347">
    <property type="protein sequence ID" value="MPM28789.1"/>
    <property type="molecule type" value="Genomic_DNA"/>
</dbReference>
<evidence type="ECO:0000256" key="1">
    <source>
        <dbReference type="ARBA" id="ARBA00022679"/>
    </source>
</evidence>
<feature type="domain" description="N-acetyltransferase" evidence="2">
    <location>
        <begin position="5"/>
        <end position="157"/>
    </location>
</feature>
<accession>A0A644YKD1</accession>
<evidence type="ECO:0000259" key="2">
    <source>
        <dbReference type="PROSITE" id="PS51186"/>
    </source>
</evidence>
<dbReference type="PANTHER" id="PTHR13947:SF37">
    <property type="entry name" value="LD18367P"/>
    <property type="match status" value="1"/>
</dbReference>
<gene>
    <name evidence="3" type="ORF">SDC9_75317</name>
</gene>
<keyword evidence="1" id="KW-0808">Transferase</keyword>
<dbReference type="CDD" id="cd04301">
    <property type="entry name" value="NAT_SF"/>
    <property type="match status" value="1"/>
</dbReference>
<evidence type="ECO:0000313" key="3">
    <source>
        <dbReference type="EMBL" id="MPM28789.1"/>
    </source>
</evidence>
<dbReference type="InterPro" id="IPR016181">
    <property type="entry name" value="Acyl_CoA_acyltransferase"/>
</dbReference>
<dbReference type="Gene3D" id="3.40.630.30">
    <property type="match status" value="1"/>
</dbReference>
<comment type="caution">
    <text evidence="3">The sequence shown here is derived from an EMBL/GenBank/DDBJ whole genome shotgun (WGS) entry which is preliminary data.</text>
</comment>
<sequence length="162" mass="19105">MNPEITIRTFQPGDPSLVCYFQYKLYEEQFHFNAMYEKEMLRGMAEIYNDREGSQMWIAELDGKIVGDIAMIKRGVHEAQLRWFGVDLALQGKGLGSRLIQIAMDFCKEKGYTHVYLGTLDILKPARHLYDKFGFRMTESEPFSEWAEDWPMFHEIWKCELT</sequence>
<dbReference type="GO" id="GO:0008080">
    <property type="term" value="F:N-acetyltransferase activity"/>
    <property type="evidence" value="ECO:0007669"/>
    <property type="project" value="InterPro"/>
</dbReference>
<dbReference type="SUPFAM" id="SSF55729">
    <property type="entry name" value="Acyl-CoA N-acyltransferases (Nat)"/>
    <property type="match status" value="1"/>
</dbReference>
<name>A0A644YKD1_9ZZZZ</name>
<reference evidence="3" key="1">
    <citation type="submission" date="2019-08" db="EMBL/GenBank/DDBJ databases">
        <authorList>
            <person name="Kucharzyk K."/>
            <person name="Murdoch R.W."/>
            <person name="Higgins S."/>
            <person name="Loffler F."/>
        </authorList>
    </citation>
    <scope>NUCLEOTIDE SEQUENCE</scope>
</reference>
<organism evidence="3">
    <name type="scientific">bioreactor metagenome</name>
    <dbReference type="NCBI Taxonomy" id="1076179"/>
    <lineage>
        <taxon>unclassified sequences</taxon>
        <taxon>metagenomes</taxon>
        <taxon>ecological metagenomes</taxon>
    </lineage>
</organism>
<dbReference type="InterPro" id="IPR050769">
    <property type="entry name" value="NAT_camello-type"/>
</dbReference>
<dbReference type="InterPro" id="IPR000182">
    <property type="entry name" value="GNAT_dom"/>
</dbReference>
<dbReference type="PROSITE" id="PS51186">
    <property type="entry name" value="GNAT"/>
    <property type="match status" value="1"/>
</dbReference>
<dbReference type="Pfam" id="PF00583">
    <property type="entry name" value="Acetyltransf_1"/>
    <property type="match status" value="1"/>
</dbReference>
<dbReference type="AlphaFoldDB" id="A0A644YKD1"/>
<dbReference type="PANTHER" id="PTHR13947">
    <property type="entry name" value="GNAT FAMILY N-ACETYLTRANSFERASE"/>
    <property type="match status" value="1"/>
</dbReference>
<proteinExistence type="predicted"/>
<protein>
    <recommendedName>
        <fullName evidence="2">N-acetyltransferase domain-containing protein</fullName>
    </recommendedName>
</protein>